<organism evidence="2 3">
    <name type="scientific">Aphis craccivora</name>
    <name type="common">Cowpea aphid</name>
    <dbReference type="NCBI Taxonomy" id="307492"/>
    <lineage>
        <taxon>Eukaryota</taxon>
        <taxon>Metazoa</taxon>
        <taxon>Ecdysozoa</taxon>
        <taxon>Arthropoda</taxon>
        <taxon>Hexapoda</taxon>
        <taxon>Insecta</taxon>
        <taxon>Pterygota</taxon>
        <taxon>Neoptera</taxon>
        <taxon>Paraneoptera</taxon>
        <taxon>Hemiptera</taxon>
        <taxon>Sternorrhyncha</taxon>
        <taxon>Aphidomorpha</taxon>
        <taxon>Aphidoidea</taxon>
        <taxon>Aphididae</taxon>
        <taxon>Aphidini</taxon>
        <taxon>Aphis</taxon>
        <taxon>Aphis</taxon>
    </lineage>
</organism>
<evidence type="ECO:0000313" key="3">
    <source>
        <dbReference type="Proteomes" id="UP000478052"/>
    </source>
</evidence>
<protein>
    <submittedName>
        <fullName evidence="2">General transcription factor II-I repeat domain-containing protein 2B-like</fullName>
    </submittedName>
</protein>
<reference evidence="2 3" key="1">
    <citation type="submission" date="2019-08" db="EMBL/GenBank/DDBJ databases">
        <title>Whole genome of Aphis craccivora.</title>
        <authorList>
            <person name="Voronova N.V."/>
            <person name="Shulinski R.S."/>
            <person name="Bandarenka Y.V."/>
            <person name="Zhorov D.G."/>
            <person name="Warner D."/>
        </authorList>
    </citation>
    <scope>NUCLEOTIDE SEQUENCE [LARGE SCALE GENOMIC DNA]</scope>
    <source>
        <strain evidence="2">180601</strain>
        <tissue evidence="2">Whole Body</tissue>
    </source>
</reference>
<dbReference type="SUPFAM" id="SSF53098">
    <property type="entry name" value="Ribonuclease H-like"/>
    <property type="match status" value="1"/>
</dbReference>
<dbReference type="InterPro" id="IPR040647">
    <property type="entry name" value="SPIN-DOC_Znf-C2H2"/>
</dbReference>
<dbReference type="AlphaFoldDB" id="A0A6G0W1Q0"/>
<dbReference type="Pfam" id="PF18658">
    <property type="entry name" value="zf-C2H2_12"/>
    <property type="match status" value="1"/>
</dbReference>
<name>A0A6G0W1Q0_APHCR</name>
<dbReference type="PANTHER" id="PTHR45913">
    <property type="entry name" value="EPM2A-INTERACTING PROTEIN 1"/>
    <property type="match status" value="1"/>
</dbReference>
<keyword evidence="3" id="KW-1185">Reference proteome</keyword>
<dbReference type="PANTHER" id="PTHR45913:SF20">
    <property type="entry name" value="GENERAL TRANSCRIPTION FACTOR II-I REPEAT DOMAIN-CONTAINING PROTEIN 2"/>
    <property type="match status" value="1"/>
</dbReference>
<evidence type="ECO:0000259" key="1">
    <source>
        <dbReference type="Pfam" id="PF18658"/>
    </source>
</evidence>
<accession>A0A6G0W1Q0</accession>
<sequence>MSVKRKIDIENRSYKESWESDYLIANNNGKLQCLVCMNIVSVPKEYNVRRHYTTMHENKYATYTNESRRALVADLKKKLKQQTGMFSKILRSQTHSLHASYAVSLELAKAKKPFTDANLIKKCAVEMAKAFEDSKMAEKFESVQLSHQTIQRRVVAMGEQVENSMLSLVKKISYFSLCLDESTDQSDVSQLLIFVRTTFEDFTSKEELFDICPLYGTTKGKDVYEALKKTVDRIGGFNKCSAIATDGAPSMTGKKTGLVGLLRENGVTCPTIHCIIHQGALCGKSVKQDQVFQTVIKIINMIRGGNRSLLHRQLRQFLVDTEAEYGDLLMYNHVRWLSAGKCMERFFAIRKEIPPFLNKYVSSDTTELEEKFQDPEFLRQLAFITDLTNHLNSLNLSLQGRNQTVSDLVGIINGFRNKLNVFKHALEKNNLTHFLSCLKLAEEPNSEKNIDFSCCSSQIQQVINEFNTRFKDIESLK</sequence>
<comment type="caution">
    <text evidence="2">The sequence shown here is derived from an EMBL/GenBank/DDBJ whole genome shotgun (WGS) entry which is preliminary data.</text>
</comment>
<evidence type="ECO:0000313" key="2">
    <source>
        <dbReference type="EMBL" id="KAF0717870.1"/>
    </source>
</evidence>
<dbReference type="EMBL" id="VUJU01009755">
    <property type="protein sequence ID" value="KAF0717870.1"/>
    <property type="molecule type" value="Genomic_DNA"/>
</dbReference>
<feature type="domain" description="SPIN-DOC-like zinc-finger" evidence="1">
    <location>
        <begin position="16"/>
        <end position="72"/>
    </location>
</feature>
<gene>
    <name evidence="2" type="ORF">FWK35_00034070</name>
</gene>
<dbReference type="Proteomes" id="UP000478052">
    <property type="component" value="Unassembled WGS sequence"/>
</dbReference>
<feature type="non-terminal residue" evidence="2">
    <location>
        <position position="477"/>
    </location>
</feature>
<dbReference type="InterPro" id="IPR012337">
    <property type="entry name" value="RNaseH-like_sf"/>
</dbReference>
<dbReference type="OrthoDB" id="6617300at2759"/>
<proteinExistence type="predicted"/>